<sequence length="372" mass="43662">MNLAWFVSILLIFSLVFGHIPNIMLNHFFGLNIPFYLYDIVIFIIFITSLFLNKYRNINLDIGLISFFVFNLFLIFFNFKYLVSLSSFVYLLRICMYIASYPFFSYLFKKTNLLKSFFYNLSFFLILPSLLIFLVYPNLNLVGYDPHQFRLYGPFFDPNLYSVFLVILLIFNLYGNYKNKMILVLLFLNIVSVFLTFSRLGVILCLVVLFLYIVKEKKYYFITGLFGLVTLLFANTRYLMRFLLVDGNFDSFFYRILSYFEGFRIYSLSVVPTGFNNISIYKTFISSSINHATSYTDSFILNLLLTGGLINLGFIFALLIFVILNNKKSYINIIIIVLILSSFIINTFFHPYFLIIMTTLIALSVYKPTKVQ</sequence>
<keyword evidence="1" id="KW-0472">Membrane</keyword>
<gene>
    <name evidence="2" type="ORF">COV24_04920</name>
</gene>
<feature type="transmembrane region" description="Helical" evidence="1">
    <location>
        <begin position="159"/>
        <end position="175"/>
    </location>
</feature>
<comment type="caution">
    <text evidence="2">The sequence shown here is derived from an EMBL/GenBank/DDBJ whole genome shotgun (WGS) entry which is preliminary data.</text>
</comment>
<feature type="transmembrane region" description="Helical" evidence="1">
    <location>
        <begin position="330"/>
        <end position="346"/>
    </location>
</feature>
<reference evidence="2 3" key="1">
    <citation type="submission" date="2017-09" db="EMBL/GenBank/DDBJ databases">
        <title>Depth-based differentiation of microbial function through sediment-hosted aquifers and enrichment of novel symbionts in the deep terrestrial subsurface.</title>
        <authorList>
            <person name="Probst A.J."/>
            <person name="Ladd B."/>
            <person name="Jarett J.K."/>
            <person name="Geller-Mcgrath D.E."/>
            <person name="Sieber C.M."/>
            <person name="Emerson J.B."/>
            <person name="Anantharaman K."/>
            <person name="Thomas B.C."/>
            <person name="Malmstrom R."/>
            <person name="Stieglmeier M."/>
            <person name="Klingl A."/>
            <person name="Woyke T."/>
            <person name="Ryan C.M."/>
            <person name="Banfield J.F."/>
        </authorList>
    </citation>
    <scope>NUCLEOTIDE SEQUENCE [LARGE SCALE GENOMIC DNA]</scope>
    <source>
        <strain evidence="2">CG10_big_fil_rev_8_21_14_0_10_32_10</strain>
    </source>
</reference>
<evidence type="ECO:0000313" key="2">
    <source>
        <dbReference type="EMBL" id="PIR42968.1"/>
    </source>
</evidence>
<feature type="transmembrane region" description="Helical" evidence="1">
    <location>
        <begin position="299"/>
        <end position="323"/>
    </location>
</feature>
<feature type="transmembrane region" description="Helical" evidence="1">
    <location>
        <begin position="88"/>
        <end position="108"/>
    </location>
</feature>
<keyword evidence="1" id="KW-0812">Transmembrane</keyword>
<evidence type="ECO:0000256" key="1">
    <source>
        <dbReference type="SAM" id="Phobius"/>
    </source>
</evidence>
<feature type="transmembrane region" description="Helical" evidence="1">
    <location>
        <begin position="28"/>
        <end position="52"/>
    </location>
</feature>
<feature type="transmembrane region" description="Helical" evidence="1">
    <location>
        <begin position="117"/>
        <end position="139"/>
    </location>
</feature>
<evidence type="ECO:0008006" key="4">
    <source>
        <dbReference type="Google" id="ProtNLM"/>
    </source>
</evidence>
<accession>A0A2H0R8X7</accession>
<dbReference type="AlphaFoldDB" id="A0A2H0R8X7"/>
<dbReference type="Proteomes" id="UP000230214">
    <property type="component" value="Unassembled WGS sequence"/>
</dbReference>
<protein>
    <recommendedName>
        <fullName evidence="4">O-antigen ligase domain-containing protein</fullName>
    </recommendedName>
</protein>
<feature type="transmembrane region" description="Helical" evidence="1">
    <location>
        <begin position="64"/>
        <end position="82"/>
    </location>
</feature>
<organism evidence="2 3">
    <name type="scientific">candidate division WWE3 bacterium CG10_big_fil_rev_8_21_14_0_10_32_10</name>
    <dbReference type="NCBI Taxonomy" id="1975090"/>
    <lineage>
        <taxon>Bacteria</taxon>
        <taxon>Katanobacteria</taxon>
    </lineage>
</organism>
<keyword evidence="1" id="KW-1133">Transmembrane helix</keyword>
<evidence type="ECO:0000313" key="3">
    <source>
        <dbReference type="Proteomes" id="UP000230214"/>
    </source>
</evidence>
<feature type="transmembrane region" description="Helical" evidence="1">
    <location>
        <begin position="219"/>
        <end position="240"/>
    </location>
</feature>
<name>A0A2H0R8X7_UNCKA</name>
<feature type="transmembrane region" description="Helical" evidence="1">
    <location>
        <begin position="182"/>
        <end position="213"/>
    </location>
</feature>
<proteinExistence type="predicted"/>
<dbReference type="EMBL" id="PCXU01000044">
    <property type="protein sequence ID" value="PIR42968.1"/>
    <property type="molecule type" value="Genomic_DNA"/>
</dbReference>